<proteinExistence type="predicted"/>
<feature type="chain" id="PRO_5032769959" description="Zeta toxin domain-containing protein" evidence="1">
    <location>
        <begin position="20"/>
        <end position="377"/>
    </location>
</feature>
<dbReference type="AlphaFoldDB" id="A0A813FWA4"/>
<keyword evidence="1" id="KW-0732">Signal</keyword>
<keyword evidence="3" id="KW-1185">Reference proteome</keyword>
<evidence type="ECO:0000313" key="3">
    <source>
        <dbReference type="Proteomes" id="UP000654075"/>
    </source>
</evidence>
<gene>
    <name evidence="2" type="ORF">PGLA1383_LOCUS32405</name>
</gene>
<organism evidence="2 3">
    <name type="scientific">Polarella glacialis</name>
    <name type="common">Dinoflagellate</name>
    <dbReference type="NCBI Taxonomy" id="89957"/>
    <lineage>
        <taxon>Eukaryota</taxon>
        <taxon>Sar</taxon>
        <taxon>Alveolata</taxon>
        <taxon>Dinophyceae</taxon>
        <taxon>Suessiales</taxon>
        <taxon>Suessiaceae</taxon>
        <taxon>Polarella</taxon>
    </lineage>
</organism>
<feature type="signal peptide" evidence="1">
    <location>
        <begin position="1"/>
        <end position="19"/>
    </location>
</feature>
<name>A0A813FWA4_POLGL</name>
<reference evidence="2" key="1">
    <citation type="submission" date="2021-02" db="EMBL/GenBank/DDBJ databases">
        <authorList>
            <person name="Dougan E. K."/>
            <person name="Rhodes N."/>
            <person name="Thang M."/>
            <person name="Chan C."/>
        </authorList>
    </citation>
    <scope>NUCLEOTIDE SEQUENCE</scope>
</reference>
<dbReference type="OrthoDB" id="10690412at2759"/>
<comment type="caution">
    <text evidence="2">The sequence shown here is derived from an EMBL/GenBank/DDBJ whole genome shotgun (WGS) entry which is preliminary data.</text>
</comment>
<accession>A0A813FWA4</accession>
<evidence type="ECO:0008006" key="4">
    <source>
        <dbReference type="Google" id="ProtNLM"/>
    </source>
</evidence>
<evidence type="ECO:0000256" key="1">
    <source>
        <dbReference type="SAM" id="SignalP"/>
    </source>
</evidence>
<dbReference type="InterPro" id="IPR027417">
    <property type="entry name" value="P-loop_NTPase"/>
</dbReference>
<evidence type="ECO:0000313" key="2">
    <source>
        <dbReference type="EMBL" id="CAE8614683.1"/>
    </source>
</evidence>
<protein>
    <recommendedName>
        <fullName evidence="4">Zeta toxin domain-containing protein</fullName>
    </recommendedName>
</protein>
<dbReference type="SUPFAM" id="SSF52540">
    <property type="entry name" value="P-loop containing nucleoside triphosphate hydrolases"/>
    <property type="match status" value="1"/>
</dbReference>
<sequence length="377" mass="41329">MHAAIAAVWLAQLSCFLAADTEHQDTACMMQHQQLFMHAPPIMKRPSMILAEVDRGTGGLAYGSPRQNSLEDPQKARSCSHENLKSGWNTSAWDALKASFTSEGSMSKSRSFYIAYGPPASGKSSVVKKSLSYFGSNDSLVPIVVDSIVEGIPGYLAEKAKCDSFQEMQDLYWSCRKSKAKGGLGADELSDDILATALREGKSVRWETTGATVAWTVREAMRIRRLGYKVIVVYLFVEAQELVVRSLRRQHSTGQLAAPKEQILGAAGLAAKNIQHLLGFTDEVHLWDNNGPYKKEKLILAVQNVFDWTPEDRVSEEQAAHGAIFVGPGHFHLPSCGCDVLGGGPDKDRKTMKELANDRDAGGVDLLPWVENMCPKC</sequence>
<dbReference type="Gene3D" id="3.40.50.300">
    <property type="entry name" value="P-loop containing nucleotide triphosphate hydrolases"/>
    <property type="match status" value="1"/>
</dbReference>
<dbReference type="EMBL" id="CAJNNV010025470">
    <property type="protein sequence ID" value="CAE8614683.1"/>
    <property type="molecule type" value="Genomic_DNA"/>
</dbReference>
<dbReference type="Proteomes" id="UP000654075">
    <property type="component" value="Unassembled WGS sequence"/>
</dbReference>
<dbReference type="Pfam" id="PF13671">
    <property type="entry name" value="AAA_33"/>
    <property type="match status" value="1"/>
</dbReference>